<accession>A0A3N0X396</accession>
<sequence>MILLTFNILANDFDFKVKPDKMPAEQVEFTIATTKALMKSLEKEEISATFFVEISLLPKVENLLKQIRNEGHEIAFFQQNSTLEEIENAKKWTEDLLEKSVRGIRMKENAFPVSELRKLQFNYISVIDDQKLSFPLKKLARKAPFTEENGLTLLYQSISPYSQMPYNDFVFQLVPLIYYQNMVFETVKKDEFVKVNLNSWQFAEVKNLPFQLPFFRKYKIGKPMQEKLNRFLTWINENQIATSRVKDFIS</sequence>
<comment type="caution">
    <text evidence="1">The sequence shown here is derived from an EMBL/GenBank/DDBJ whole genome shotgun (WGS) entry which is preliminary data.</text>
</comment>
<dbReference type="SUPFAM" id="SSF88713">
    <property type="entry name" value="Glycoside hydrolase/deacetylase"/>
    <property type="match status" value="1"/>
</dbReference>
<dbReference type="Proteomes" id="UP000270224">
    <property type="component" value="Unassembled WGS sequence"/>
</dbReference>
<organism evidence="1 2">
    <name type="scientific">Kaistella daneshvariae</name>
    <dbReference type="NCBI Taxonomy" id="2487074"/>
    <lineage>
        <taxon>Bacteria</taxon>
        <taxon>Pseudomonadati</taxon>
        <taxon>Bacteroidota</taxon>
        <taxon>Flavobacteriia</taxon>
        <taxon>Flavobacteriales</taxon>
        <taxon>Weeksellaceae</taxon>
        <taxon>Chryseobacterium group</taxon>
        <taxon>Kaistella</taxon>
    </lineage>
</organism>
<gene>
    <name evidence="1" type="ORF">EGI11_02050</name>
</gene>
<dbReference type="OrthoDB" id="1273893at2"/>
<evidence type="ECO:0000313" key="2">
    <source>
        <dbReference type="Proteomes" id="UP000270224"/>
    </source>
</evidence>
<dbReference type="AlphaFoldDB" id="A0A3N0X396"/>
<reference evidence="2" key="1">
    <citation type="submission" date="2018-11" db="EMBL/GenBank/DDBJ databases">
        <title>Proposal to divide the Flavobacteriaceae and reorganize its genera based on Amino Acid Identity values calculated from whole genome sequences.</title>
        <authorList>
            <person name="Nicholson A.C."/>
            <person name="Gulvik C.A."/>
            <person name="Whitney A.M."/>
            <person name="Humrighouse B.W."/>
            <person name="Bell M."/>
            <person name="Holmens B."/>
            <person name="Steigerwalt A."/>
            <person name="Villarma A."/>
            <person name="Sheth M."/>
            <person name="Batra D."/>
            <person name="Pryor J."/>
            <person name="Bernardet J.-F."/>
            <person name="Hugo C."/>
            <person name="Kampfer P."/>
            <person name="Newman J."/>
            <person name="Mcquiston J.R."/>
        </authorList>
    </citation>
    <scope>NUCLEOTIDE SEQUENCE [LARGE SCALE GENOMIC DNA]</scope>
    <source>
        <strain evidence="2">H3056</strain>
    </source>
</reference>
<dbReference type="RefSeq" id="WP_123264788.1">
    <property type="nucleotide sequence ID" value="NZ_RJUG01000001.1"/>
</dbReference>
<evidence type="ECO:0000313" key="1">
    <source>
        <dbReference type="EMBL" id="ROI10699.1"/>
    </source>
</evidence>
<dbReference type="Gene3D" id="3.20.20.370">
    <property type="entry name" value="Glycoside hydrolase/deacetylase"/>
    <property type="match status" value="1"/>
</dbReference>
<dbReference type="EMBL" id="RJUG01000001">
    <property type="protein sequence ID" value="ROI10699.1"/>
    <property type="molecule type" value="Genomic_DNA"/>
</dbReference>
<dbReference type="GO" id="GO:0005975">
    <property type="term" value="P:carbohydrate metabolic process"/>
    <property type="evidence" value="ECO:0007669"/>
    <property type="project" value="InterPro"/>
</dbReference>
<name>A0A3N0X396_9FLAO</name>
<dbReference type="InterPro" id="IPR011330">
    <property type="entry name" value="Glyco_hydro/deAcase_b/a-brl"/>
</dbReference>
<proteinExistence type="predicted"/>
<protein>
    <submittedName>
        <fullName evidence="1">Polysaccharide deacetylase</fullName>
    </submittedName>
</protein>